<evidence type="ECO:0000256" key="1">
    <source>
        <dbReference type="ARBA" id="ARBA00022723"/>
    </source>
</evidence>
<dbReference type="PROSITE" id="PS50016">
    <property type="entry name" value="ZF_PHD_2"/>
    <property type="match status" value="1"/>
</dbReference>
<keyword evidence="2 4" id="KW-0863">Zinc-finger</keyword>
<dbReference type="SMART" id="SM00184">
    <property type="entry name" value="RING"/>
    <property type="match status" value="3"/>
</dbReference>
<organism evidence="8 9">
    <name type="scientific">Paragonimus westermani</name>
    <dbReference type="NCBI Taxonomy" id="34504"/>
    <lineage>
        <taxon>Eukaryota</taxon>
        <taxon>Metazoa</taxon>
        <taxon>Spiralia</taxon>
        <taxon>Lophotrochozoa</taxon>
        <taxon>Platyhelminthes</taxon>
        <taxon>Trematoda</taxon>
        <taxon>Digenea</taxon>
        <taxon>Plagiorchiida</taxon>
        <taxon>Troglotremata</taxon>
        <taxon>Troglotrematidae</taxon>
        <taxon>Paragonimus</taxon>
    </lineage>
</organism>
<keyword evidence="9" id="KW-1185">Reference proteome</keyword>
<feature type="region of interest" description="Disordered" evidence="5">
    <location>
        <begin position="610"/>
        <end position="635"/>
    </location>
</feature>
<dbReference type="PROSITE" id="PS50089">
    <property type="entry name" value="ZF_RING_2"/>
    <property type="match status" value="2"/>
</dbReference>
<name>A0A8T0DWM7_9TREM</name>
<dbReference type="PANTHER" id="PTHR12618:SF20">
    <property type="entry name" value="PHD AND RING FINGER DOMAIN-CONTAINING PROTEIN 1"/>
    <property type="match status" value="1"/>
</dbReference>
<dbReference type="InterPro" id="IPR001841">
    <property type="entry name" value="Znf_RING"/>
</dbReference>
<comment type="caution">
    <text evidence="8">The sequence shown here is derived from an EMBL/GenBank/DDBJ whole genome shotgun (WGS) entry which is preliminary data.</text>
</comment>
<protein>
    <recommendedName>
        <fullName evidence="10">PHD and RING finger domain-containing protein 1</fullName>
    </recommendedName>
</protein>
<dbReference type="AlphaFoldDB" id="A0A8T0DWM7"/>
<dbReference type="InterPro" id="IPR047157">
    <property type="entry name" value="PHRF1/Atg35"/>
</dbReference>
<dbReference type="Pfam" id="PF13639">
    <property type="entry name" value="zf-RING_2"/>
    <property type="match status" value="1"/>
</dbReference>
<reference evidence="8 9" key="1">
    <citation type="submission" date="2019-07" db="EMBL/GenBank/DDBJ databases">
        <title>Annotation for the trematode Paragonimus westermani.</title>
        <authorList>
            <person name="Choi Y.-J."/>
        </authorList>
    </citation>
    <scope>NUCLEOTIDE SEQUENCE [LARGE SCALE GENOMIC DNA]</scope>
    <source>
        <strain evidence="8">180907_Pwestermani</strain>
    </source>
</reference>
<feature type="domain" description="RING-type" evidence="7">
    <location>
        <begin position="89"/>
        <end position="129"/>
    </location>
</feature>
<dbReference type="InterPro" id="IPR017907">
    <property type="entry name" value="Znf_RING_CS"/>
</dbReference>
<dbReference type="PROSITE" id="PS01359">
    <property type="entry name" value="ZF_PHD_1"/>
    <property type="match status" value="1"/>
</dbReference>
<dbReference type="InterPro" id="IPR001965">
    <property type="entry name" value="Znf_PHD"/>
</dbReference>
<dbReference type="InterPro" id="IPR011011">
    <property type="entry name" value="Znf_FYVE_PHD"/>
</dbReference>
<dbReference type="SUPFAM" id="SSF57850">
    <property type="entry name" value="RING/U-box"/>
    <property type="match status" value="2"/>
</dbReference>
<evidence type="ECO:0000313" key="8">
    <source>
        <dbReference type="EMBL" id="KAF8571756.1"/>
    </source>
</evidence>
<dbReference type="InterPro" id="IPR013083">
    <property type="entry name" value="Znf_RING/FYVE/PHD"/>
</dbReference>
<dbReference type="PANTHER" id="PTHR12618">
    <property type="entry name" value="PHD AND RING FINGER DOMAIN-CONTAINING PROTEIN 1"/>
    <property type="match status" value="1"/>
</dbReference>
<dbReference type="Gene3D" id="3.30.40.10">
    <property type="entry name" value="Zinc/RING finger domain, C3HC4 (zinc finger)"/>
    <property type="match status" value="2"/>
</dbReference>
<evidence type="ECO:0000256" key="4">
    <source>
        <dbReference type="PROSITE-ProRule" id="PRU00175"/>
    </source>
</evidence>
<dbReference type="Proteomes" id="UP000699462">
    <property type="component" value="Unassembled WGS sequence"/>
</dbReference>
<keyword evidence="1" id="KW-0479">Metal-binding</keyword>
<evidence type="ECO:0000313" key="9">
    <source>
        <dbReference type="Proteomes" id="UP000699462"/>
    </source>
</evidence>
<dbReference type="EMBL" id="JTDF01000343">
    <property type="protein sequence ID" value="KAF8571756.1"/>
    <property type="molecule type" value="Genomic_DNA"/>
</dbReference>
<sequence length="828" mass="91459">MLDLTDYQKDEQTCRLCSGLILHDNCSPKGCSHVFHPTCFENWTTCNGLAEEYTCPASNCTSIFHEIVIRKAPLGPPVKVVSLKESHQCPICCEPLKAPIATPESCNHTFCYVCLREWSRVRHECPLDRGAFDLILLSDKIGGPITKRVSPPPVELQHLDEQFDGIDINCEICSLPDDEAHLLLCDHCDRGFHTYCLPDPLSSVPSGDWFCPDCVRHGIRSSNVDSIGVDTVARRRQRSRLELDLVESEAEESDHQDSHSSHATTDEDNFSGHRRLTGVAQRLLRERANRRYRGSRLLQETILDLAQRALSEVSSRARQRRIQRQRVRTQLSAELLTNRSRPTQPVASQQTLCFQVSSEPECPAQLRLASPNHYAAVNNSSEAHSPTGSTSTLPAPRTQTRRKRLLVLSDSGSESEDDVGVSDSFPSLRRDRMRYIRSPSDSENQEPDDRSVKRARSGPLNESTEIAVSETGTGSTSVVTHPSTSTGHPLDSTLSTPSERTSSTKSSTRPHHKRKVIKKKRSSTKAGRKKGQKFVRRSRIPKKLTATQKKLKKRAHKNSTNSSSTTSANSSVHRSPSKKPAFTYAVPRLSLFGSEPTCSLYFEESADFSEAEAKSNQPQPSTSSSTETFRSTKPNLLSEIEAKQASTFKFTTRHMQVNADNSMSPIPVSLTSTGSGTNALKSTGSPSVRITLPLKPPALTTPLSQVASTSASVPNHTTVLKSSRSPMRADQNGGCSGSLGKNTELPAKMLNGGWSADRLANVKSLLKANLKPKLANGLIDKSTYRHILERALFKVQQKDVSKVSDSRVIKLANEYVDYHLKHSYTNSS</sequence>
<feature type="domain" description="RING-type" evidence="7">
    <location>
        <begin position="14"/>
        <end position="59"/>
    </location>
</feature>
<dbReference type="SMART" id="SM00249">
    <property type="entry name" value="PHD"/>
    <property type="match status" value="1"/>
</dbReference>
<feature type="compositionally biased region" description="Low complexity" evidence="5">
    <location>
        <begin position="558"/>
        <end position="571"/>
    </location>
</feature>
<evidence type="ECO:0000259" key="6">
    <source>
        <dbReference type="PROSITE" id="PS50016"/>
    </source>
</evidence>
<feature type="region of interest" description="Disordered" evidence="5">
    <location>
        <begin position="245"/>
        <end position="274"/>
    </location>
</feature>
<dbReference type="SUPFAM" id="SSF57903">
    <property type="entry name" value="FYVE/PHD zinc finger"/>
    <property type="match status" value="1"/>
</dbReference>
<dbReference type="InterPro" id="IPR019786">
    <property type="entry name" value="Zinc_finger_PHD-type_CS"/>
</dbReference>
<keyword evidence="3" id="KW-0862">Zinc</keyword>
<feature type="compositionally biased region" description="Polar residues" evidence="5">
    <location>
        <begin position="705"/>
        <end position="725"/>
    </location>
</feature>
<feature type="compositionally biased region" description="Polar residues" evidence="5">
    <location>
        <begin position="378"/>
        <end position="393"/>
    </location>
</feature>
<dbReference type="Pfam" id="PF00628">
    <property type="entry name" value="PHD"/>
    <property type="match status" value="1"/>
</dbReference>
<evidence type="ECO:0000256" key="2">
    <source>
        <dbReference type="ARBA" id="ARBA00022771"/>
    </source>
</evidence>
<dbReference type="InterPro" id="IPR019787">
    <property type="entry name" value="Znf_PHD-finger"/>
</dbReference>
<feature type="region of interest" description="Disordered" evidence="5">
    <location>
        <begin position="378"/>
        <end position="578"/>
    </location>
</feature>
<dbReference type="GO" id="GO:0008270">
    <property type="term" value="F:zinc ion binding"/>
    <property type="evidence" value="ECO:0007669"/>
    <property type="project" value="UniProtKB-KW"/>
</dbReference>
<accession>A0A8T0DWM7</accession>
<dbReference type="OrthoDB" id="365379at2759"/>
<gene>
    <name evidence="8" type="ORF">P879_00085</name>
</gene>
<feature type="compositionally biased region" description="Low complexity" evidence="5">
    <location>
        <begin position="468"/>
        <end position="487"/>
    </location>
</feature>
<feature type="domain" description="PHD-type" evidence="6">
    <location>
        <begin position="167"/>
        <end position="217"/>
    </location>
</feature>
<proteinExistence type="predicted"/>
<feature type="region of interest" description="Disordered" evidence="5">
    <location>
        <begin position="705"/>
        <end position="740"/>
    </location>
</feature>
<feature type="compositionally biased region" description="Low complexity" evidence="5">
    <location>
        <begin position="617"/>
        <end position="632"/>
    </location>
</feature>
<dbReference type="CDD" id="cd15545">
    <property type="entry name" value="PHD_BAZ2A_like"/>
    <property type="match status" value="1"/>
</dbReference>
<evidence type="ECO:0000256" key="5">
    <source>
        <dbReference type="SAM" id="MobiDB-lite"/>
    </source>
</evidence>
<evidence type="ECO:0000259" key="7">
    <source>
        <dbReference type="PROSITE" id="PS50089"/>
    </source>
</evidence>
<dbReference type="PROSITE" id="PS00518">
    <property type="entry name" value="ZF_RING_1"/>
    <property type="match status" value="1"/>
</dbReference>
<evidence type="ECO:0000256" key="3">
    <source>
        <dbReference type="ARBA" id="ARBA00022833"/>
    </source>
</evidence>
<feature type="compositionally biased region" description="Basic residues" evidence="5">
    <location>
        <begin position="508"/>
        <end position="542"/>
    </location>
</feature>
<evidence type="ECO:0008006" key="10">
    <source>
        <dbReference type="Google" id="ProtNLM"/>
    </source>
</evidence>
<feature type="compositionally biased region" description="Low complexity" evidence="5">
    <location>
        <begin position="495"/>
        <end position="507"/>
    </location>
</feature>